<keyword evidence="1" id="KW-0349">Heme</keyword>
<dbReference type="PROSITE" id="PS50255">
    <property type="entry name" value="CYTOCHROME_B5_2"/>
    <property type="match status" value="1"/>
</dbReference>
<organism evidence="5 6">
    <name type="scientific">Haematococcus lacustris</name>
    <name type="common">Green alga</name>
    <name type="synonym">Haematococcus pluvialis</name>
    <dbReference type="NCBI Taxonomy" id="44745"/>
    <lineage>
        <taxon>Eukaryota</taxon>
        <taxon>Viridiplantae</taxon>
        <taxon>Chlorophyta</taxon>
        <taxon>core chlorophytes</taxon>
        <taxon>Chlorophyceae</taxon>
        <taxon>CS clade</taxon>
        <taxon>Chlamydomonadales</taxon>
        <taxon>Haematococcaceae</taxon>
        <taxon>Haematococcus</taxon>
    </lineage>
</organism>
<dbReference type="InterPro" id="IPR036400">
    <property type="entry name" value="Cyt_B5-like_heme/steroid_sf"/>
</dbReference>
<keyword evidence="2" id="KW-0479">Metal-binding</keyword>
<comment type="caution">
    <text evidence="5">The sequence shown here is derived from an EMBL/GenBank/DDBJ whole genome shotgun (WGS) entry which is preliminary data.</text>
</comment>
<keyword evidence="6" id="KW-1185">Reference proteome</keyword>
<dbReference type="PRINTS" id="PR00363">
    <property type="entry name" value="CYTOCHROMEB5"/>
</dbReference>
<gene>
    <name evidence="5" type="ORF">HaLaN_26685</name>
</gene>
<dbReference type="Pfam" id="PF00173">
    <property type="entry name" value="Cyt-b5"/>
    <property type="match status" value="1"/>
</dbReference>
<feature type="domain" description="Cytochrome b5 heme-binding" evidence="4">
    <location>
        <begin position="1"/>
        <end position="65"/>
    </location>
</feature>
<reference evidence="5 6" key="1">
    <citation type="submission" date="2020-02" db="EMBL/GenBank/DDBJ databases">
        <title>Draft genome sequence of Haematococcus lacustris strain NIES-144.</title>
        <authorList>
            <person name="Morimoto D."/>
            <person name="Nakagawa S."/>
            <person name="Yoshida T."/>
            <person name="Sawayama S."/>
        </authorList>
    </citation>
    <scope>NUCLEOTIDE SEQUENCE [LARGE SCALE GENOMIC DNA]</scope>
    <source>
        <strain evidence="5 6">NIES-144</strain>
    </source>
</reference>
<name>A0A6A0A6P1_HAELA</name>
<evidence type="ECO:0000256" key="3">
    <source>
        <dbReference type="ARBA" id="ARBA00023004"/>
    </source>
</evidence>
<dbReference type="Gene3D" id="3.10.120.10">
    <property type="entry name" value="Cytochrome b5-like heme/steroid binding domain"/>
    <property type="match status" value="1"/>
</dbReference>
<accession>A0A6A0A6P1</accession>
<dbReference type="EMBL" id="BLLF01003790">
    <property type="protein sequence ID" value="GFH28229.1"/>
    <property type="molecule type" value="Genomic_DNA"/>
</dbReference>
<dbReference type="FunFam" id="3.10.120.10:FF:000007">
    <property type="entry name" value="Sulfite oxidase, mitochondrial"/>
    <property type="match status" value="1"/>
</dbReference>
<sequence length="67" mass="7232">MQEGSVLAQGGVYDITDFVHQHPGGAAKIMLAAGASVEPFWAMYQQHLKAEVQDLLRDYKIGSLEGG</sequence>
<keyword evidence="3" id="KW-0408">Iron</keyword>
<proteinExistence type="predicted"/>
<protein>
    <submittedName>
        <fullName evidence="5">Cytochrome b5 heme-binding domain-containing protein</fullName>
    </submittedName>
</protein>
<evidence type="ECO:0000259" key="4">
    <source>
        <dbReference type="PROSITE" id="PS50255"/>
    </source>
</evidence>
<evidence type="ECO:0000313" key="5">
    <source>
        <dbReference type="EMBL" id="GFH28229.1"/>
    </source>
</evidence>
<dbReference type="GO" id="GO:0046872">
    <property type="term" value="F:metal ion binding"/>
    <property type="evidence" value="ECO:0007669"/>
    <property type="project" value="UniProtKB-KW"/>
</dbReference>
<evidence type="ECO:0000256" key="2">
    <source>
        <dbReference type="ARBA" id="ARBA00022723"/>
    </source>
</evidence>
<dbReference type="AlphaFoldDB" id="A0A6A0A6P1"/>
<dbReference type="InterPro" id="IPR001199">
    <property type="entry name" value="Cyt_B5-like_heme/steroid-bd"/>
</dbReference>
<evidence type="ECO:0000313" key="6">
    <source>
        <dbReference type="Proteomes" id="UP000485058"/>
    </source>
</evidence>
<dbReference type="Proteomes" id="UP000485058">
    <property type="component" value="Unassembled WGS sequence"/>
</dbReference>
<dbReference type="SUPFAM" id="SSF55856">
    <property type="entry name" value="Cytochrome b5-like heme/steroid binding domain"/>
    <property type="match status" value="1"/>
</dbReference>
<evidence type="ECO:0000256" key="1">
    <source>
        <dbReference type="ARBA" id="ARBA00022617"/>
    </source>
</evidence>